<reference evidence="3" key="1">
    <citation type="submission" date="2014-03" db="EMBL/GenBank/DDBJ databases">
        <authorList>
            <person name="Aksoy S."/>
            <person name="Warren W."/>
            <person name="Wilson R.K."/>
        </authorList>
    </citation>
    <scope>NUCLEOTIDE SEQUENCE [LARGE SCALE GENOMIC DNA]</scope>
    <source>
        <strain evidence="3">IAEA</strain>
    </source>
</reference>
<evidence type="ECO:0000313" key="3">
    <source>
        <dbReference type="Proteomes" id="UP000091820"/>
    </source>
</evidence>
<dbReference type="Proteomes" id="UP000091820">
    <property type="component" value="Unassembled WGS sequence"/>
</dbReference>
<evidence type="ECO:0000313" key="2">
    <source>
        <dbReference type="EnsemblMetazoa" id="GBRI039764-PA"/>
    </source>
</evidence>
<dbReference type="EnsemblMetazoa" id="GBRI039764-RA">
    <property type="protein sequence ID" value="GBRI039764-PA"/>
    <property type="gene ID" value="GBRI039764"/>
</dbReference>
<evidence type="ECO:0000256" key="1">
    <source>
        <dbReference type="SAM" id="SignalP"/>
    </source>
</evidence>
<protein>
    <submittedName>
        <fullName evidence="2">Uncharacterized protein</fullName>
    </submittedName>
</protein>
<organism evidence="2 3">
    <name type="scientific">Glossina brevipalpis</name>
    <dbReference type="NCBI Taxonomy" id="37001"/>
    <lineage>
        <taxon>Eukaryota</taxon>
        <taxon>Metazoa</taxon>
        <taxon>Ecdysozoa</taxon>
        <taxon>Arthropoda</taxon>
        <taxon>Hexapoda</taxon>
        <taxon>Insecta</taxon>
        <taxon>Pterygota</taxon>
        <taxon>Neoptera</taxon>
        <taxon>Endopterygota</taxon>
        <taxon>Diptera</taxon>
        <taxon>Brachycera</taxon>
        <taxon>Muscomorpha</taxon>
        <taxon>Hippoboscoidea</taxon>
        <taxon>Glossinidae</taxon>
        <taxon>Glossina</taxon>
    </lineage>
</organism>
<keyword evidence="3" id="KW-1185">Reference proteome</keyword>
<feature type="signal peptide" evidence="1">
    <location>
        <begin position="1"/>
        <end position="20"/>
    </location>
</feature>
<keyword evidence="1" id="KW-0732">Signal</keyword>
<name>A0A1A9X0L9_9MUSC</name>
<dbReference type="AlphaFoldDB" id="A0A1A9X0L9"/>
<accession>A0A1A9X0L9</accession>
<dbReference type="VEuPathDB" id="VectorBase:GBRI039764"/>
<sequence>MFYKFVIMIFITAICIPTEASVLQSHGNVIAPYASTYNAHTIEHTIAYPLLLQAAPSPATIFDFIKPTMPSLASVSPPTPSSNQISITTTSIENIKCVDPPSNAISAVSLSFNELPKIGFAAIPFSAPYFTSFPYYF</sequence>
<feature type="chain" id="PRO_5008400895" evidence="1">
    <location>
        <begin position="21"/>
        <end position="137"/>
    </location>
</feature>
<proteinExistence type="predicted"/>
<reference evidence="2" key="2">
    <citation type="submission" date="2020-05" db="UniProtKB">
        <authorList>
            <consortium name="EnsemblMetazoa"/>
        </authorList>
    </citation>
    <scope>IDENTIFICATION</scope>
    <source>
        <strain evidence="2">IAEA</strain>
    </source>
</reference>